<evidence type="ECO:0000256" key="1">
    <source>
        <dbReference type="SAM" id="MobiDB-lite"/>
    </source>
</evidence>
<name>Q6H4B3_ORYSJ</name>
<sequence>MVPPLHIIRDGAAAPTSSETEPPPPPVRHAAPIATPWSRRHHCRLLLLLDGAAGYSSSSTEPPPTPTPLLIDETPSHTAPPRRPPLPAPFDRSRSPHHSISWKPPPTRSLVRPTVPPPAALAAPPQSHLSVTWDREYHD</sequence>
<dbReference type="AlphaFoldDB" id="Q6H4B3"/>
<reference evidence="2" key="2">
    <citation type="submission" date="2002-11" db="EMBL/GenBank/DDBJ databases">
        <title>Oryza sativa nipponbare(GA3) genomic DNA, chromosome 9, BAC clone:OSJNBb0012I09.</title>
        <authorList>
            <person name="Sasaki T."/>
            <person name="Matsumoto T."/>
            <person name="Katayose Y."/>
        </authorList>
    </citation>
    <scope>NUCLEOTIDE SEQUENCE</scope>
</reference>
<organism evidence="3 4">
    <name type="scientific">Oryza sativa subsp. japonica</name>
    <name type="common">Rice</name>
    <dbReference type="NCBI Taxonomy" id="39947"/>
    <lineage>
        <taxon>Eukaryota</taxon>
        <taxon>Viridiplantae</taxon>
        <taxon>Streptophyta</taxon>
        <taxon>Embryophyta</taxon>
        <taxon>Tracheophyta</taxon>
        <taxon>Spermatophyta</taxon>
        <taxon>Magnoliopsida</taxon>
        <taxon>Liliopsida</taxon>
        <taxon>Poales</taxon>
        <taxon>Poaceae</taxon>
        <taxon>BOP clade</taxon>
        <taxon>Oryzoideae</taxon>
        <taxon>Oryzeae</taxon>
        <taxon>Oryzinae</taxon>
        <taxon>Oryza</taxon>
        <taxon>Oryza sativa</taxon>
    </lineage>
</organism>
<reference evidence="3" key="1">
    <citation type="submission" date="2002-11" db="EMBL/GenBank/DDBJ databases">
        <title>Oryza sativa nipponbare(GA3) genomic DNA, chromosome 9, BAC clone:OSJNBa0030K05.</title>
        <authorList>
            <person name="Sasaki T."/>
            <person name="Matsumoto T."/>
            <person name="Katayose Y."/>
        </authorList>
    </citation>
    <scope>NUCLEOTIDE SEQUENCE</scope>
</reference>
<feature type="region of interest" description="Disordered" evidence="1">
    <location>
        <begin position="1"/>
        <end position="35"/>
    </location>
</feature>
<dbReference type="EMBL" id="AP005893">
    <property type="protein sequence ID" value="BAD26436.1"/>
    <property type="molecule type" value="Genomic_DNA"/>
</dbReference>
<dbReference type="EMBL" id="AP005878">
    <property type="protein sequence ID" value="BAD26427.1"/>
    <property type="molecule type" value="Genomic_DNA"/>
</dbReference>
<dbReference type="Proteomes" id="UP000000763">
    <property type="component" value="Chromosome 9"/>
</dbReference>
<protein>
    <submittedName>
        <fullName evidence="3">Uncharacterized protein</fullName>
    </submittedName>
</protein>
<proteinExistence type="predicted"/>
<reference evidence="4" key="4">
    <citation type="journal article" date="2008" name="Nucleic Acids Res.">
        <title>The rice annotation project database (RAP-DB): 2008 update.</title>
        <authorList>
            <consortium name="The rice annotation project (RAP)"/>
        </authorList>
    </citation>
    <scope>GENOME REANNOTATION</scope>
    <source>
        <strain evidence="4">cv. Nipponbare</strain>
    </source>
</reference>
<reference evidence="4" key="3">
    <citation type="journal article" date="2005" name="Nature">
        <title>The map-based sequence of the rice genome.</title>
        <authorList>
            <consortium name="International rice genome sequencing project (IRGSP)"/>
            <person name="Matsumoto T."/>
            <person name="Wu J."/>
            <person name="Kanamori H."/>
            <person name="Katayose Y."/>
            <person name="Fujisawa M."/>
            <person name="Namiki N."/>
            <person name="Mizuno H."/>
            <person name="Yamamoto K."/>
            <person name="Antonio B.A."/>
            <person name="Baba T."/>
            <person name="Sakata K."/>
            <person name="Nagamura Y."/>
            <person name="Aoki H."/>
            <person name="Arikawa K."/>
            <person name="Arita K."/>
            <person name="Bito T."/>
            <person name="Chiden Y."/>
            <person name="Fujitsuka N."/>
            <person name="Fukunaka R."/>
            <person name="Hamada M."/>
            <person name="Harada C."/>
            <person name="Hayashi A."/>
            <person name="Hijishita S."/>
            <person name="Honda M."/>
            <person name="Hosokawa S."/>
            <person name="Ichikawa Y."/>
            <person name="Idonuma A."/>
            <person name="Iijima M."/>
            <person name="Ikeda M."/>
            <person name="Ikeno M."/>
            <person name="Ito K."/>
            <person name="Ito S."/>
            <person name="Ito T."/>
            <person name="Ito Y."/>
            <person name="Ito Y."/>
            <person name="Iwabuchi A."/>
            <person name="Kamiya K."/>
            <person name="Karasawa W."/>
            <person name="Kurita K."/>
            <person name="Katagiri S."/>
            <person name="Kikuta A."/>
            <person name="Kobayashi H."/>
            <person name="Kobayashi N."/>
            <person name="Machita K."/>
            <person name="Maehara T."/>
            <person name="Masukawa M."/>
            <person name="Mizubayashi T."/>
            <person name="Mukai Y."/>
            <person name="Nagasaki H."/>
            <person name="Nagata Y."/>
            <person name="Naito S."/>
            <person name="Nakashima M."/>
            <person name="Nakama Y."/>
            <person name="Nakamichi Y."/>
            <person name="Nakamura M."/>
            <person name="Meguro A."/>
            <person name="Negishi M."/>
            <person name="Ohta I."/>
            <person name="Ohta T."/>
            <person name="Okamoto M."/>
            <person name="Ono N."/>
            <person name="Saji S."/>
            <person name="Sakaguchi M."/>
            <person name="Sakai K."/>
            <person name="Shibata M."/>
            <person name="Shimokawa T."/>
            <person name="Song J."/>
            <person name="Takazaki Y."/>
            <person name="Terasawa K."/>
            <person name="Tsugane M."/>
            <person name="Tsuji K."/>
            <person name="Ueda S."/>
            <person name="Waki K."/>
            <person name="Yamagata H."/>
            <person name="Yamamoto M."/>
            <person name="Yamamoto S."/>
            <person name="Yamane H."/>
            <person name="Yoshiki S."/>
            <person name="Yoshihara R."/>
            <person name="Yukawa K."/>
            <person name="Zhong H."/>
            <person name="Yano M."/>
            <person name="Yuan Q."/>
            <person name="Ouyang S."/>
            <person name="Liu J."/>
            <person name="Jones K.M."/>
            <person name="Gansberger K."/>
            <person name="Moffat K."/>
            <person name="Hill J."/>
            <person name="Bera J."/>
            <person name="Fadrosh D."/>
            <person name="Jin S."/>
            <person name="Johri S."/>
            <person name="Kim M."/>
            <person name="Overton L."/>
            <person name="Reardon M."/>
            <person name="Tsitrin T."/>
            <person name="Vuong H."/>
            <person name="Weaver B."/>
            <person name="Ciecko A."/>
            <person name="Tallon L."/>
            <person name="Jackson J."/>
            <person name="Pai G."/>
            <person name="Aken S.V."/>
            <person name="Utterback T."/>
            <person name="Reidmuller S."/>
            <person name="Feldblyum T."/>
            <person name="Hsiao J."/>
            <person name="Zismann V."/>
            <person name="Iobst S."/>
            <person name="de Vazeille A.R."/>
            <person name="Buell C.R."/>
            <person name="Ying K."/>
            <person name="Li Y."/>
            <person name="Lu T."/>
            <person name="Huang Y."/>
            <person name="Zhao Q."/>
            <person name="Feng Q."/>
            <person name="Zhang L."/>
            <person name="Zhu J."/>
            <person name="Weng Q."/>
            <person name="Mu J."/>
            <person name="Lu Y."/>
            <person name="Fan D."/>
            <person name="Liu Y."/>
            <person name="Guan J."/>
            <person name="Zhang Y."/>
            <person name="Yu S."/>
            <person name="Liu X."/>
            <person name="Zhang Y."/>
            <person name="Hong G."/>
            <person name="Han B."/>
            <person name="Choisne N."/>
            <person name="Demange N."/>
            <person name="Orjeda G."/>
            <person name="Samain S."/>
            <person name="Cattolico L."/>
            <person name="Pelletier E."/>
            <person name="Couloux A."/>
            <person name="Segurens B."/>
            <person name="Wincker P."/>
            <person name="D'Hont A."/>
            <person name="Scarpelli C."/>
            <person name="Weissenbach J."/>
            <person name="Salanoubat M."/>
            <person name="Quetier F."/>
            <person name="Yu Y."/>
            <person name="Kim H.R."/>
            <person name="Rambo T."/>
            <person name="Currie J."/>
            <person name="Collura K."/>
            <person name="Luo M."/>
            <person name="Yang T."/>
            <person name="Ammiraju J.S.S."/>
            <person name="Engler F."/>
            <person name="Soderlund C."/>
            <person name="Wing R.A."/>
            <person name="Palmer L.E."/>
            <person name="de la Bastide M."/>
            <person name="Spiegel L."/>
            <person name="Nascimento L."/>
            <person name="Zutavern T."/>
            <person name="O'Shaughnessy A."/>
            <person name="Dike S."/>
            <person name="Dedhia N."/>
            <person name="Preston R."/>
            <person name="Balija V."/>
            <person name="McCombie W.R."/>
            <person name="Chow T."/>
            <person name="Chen H."/>
            <person name="Chung M."/>
            <person name="Chen C."/>
            <person name="Shaw J."/>
            <person name="Wu H."/>
            <person name="Hsiao K."/>
            <person name="Chao Y."/>
            <person name="Chu M."/>
            <person name="Cheng C."/>
            <person name="Hour A."/>
            <person name="Lee P."/>
            <person name="Lin S."/>
            <person name="Lin Y."/>
            <person name="Liou J."/>
            <person name="Liu S."/>
            <person name="Hsing Y."/>
            <person name="Raghuvanshi S."/>
            <person name="Mohanty A."/>
            <person name="Bharti A.K."/>
            <person name="Gaur A."/>
            <person name="Gupta V."/>
            <person name="Kumar D."/>
            <person name="Ravi V."/>
            <person name="Vij S."/>
            <person name="Kapur A."/>
            <person name="Khurana P."/>
            <person name="Khurana P."/>
            <person name="Khurana J.P."/>
            <person name="Tyagi A.K."/>
            <person name="Gaikwad K."/>
            <person name="Singh A."/>
            <person name="Dalal V."/>
            <person name="Srivastava S."/>
            <person name="Dixit A."/>
            <person name="Pal A.K."/>
            <person name="Ghazi I.A."/>
            <person name="Yadav M."/>
            <person name="Pandit A."/>
            <person name="Bhargava A."/>
            <person name="Sureshbabu K."/>
            <person name="Batra K."/>
            <person name="Sharma T.R."/>
            <person name="Mohapatra T."/>
            <person name="Singh N.K."/>
            <person name="Messing J."/>
            <person name="Nelson A.B."/>
            <person name="Fuks G."/>
            <person name="Kavchok S."/>
            <person name="Keizer G."/>
            <person name="Linton E."/>
            <person name="Llaca V."/>
            <person name="Song R."/>
            <person name="Tanyolac B."/>
            <person name="Young S."/>
            <person name="Ho-Il K."/>
            <person name="Hahn J.H."/>
            <person name="Sangsakoo G."/>
            <person name="Vanavichit A."/>
            <person name="de Mattos Luiz.A.T."/>
            <person name="Zimmer P.D."/>
            <person name="Malone G."/>
            <person name="Dellagostin O."/>
            <person name="de Oliveira A.C."/>
            <person name="Bevan M."/>
            <person name="Bancroft I."/>
            <person name="Minx P."/>
            <person name="Cordum H."/>
            <person name="Wilson R."/>
            <person name="Cheng Z."/>
            <person name="Jin W."/>
            <person name="Jiang J."/>
            <person name="Leong S.A."/>
            <person name="Iwama H."/>
            <person name="Gojobori T."/>
            <person name="Itoh T."/>
            <person name="Niimura Y."/>
            <person name="Fujii Y."/>
            <person name="Habara T."/>
            <person name="Sakai H."/>
            <person name="Sato Y."/>
            <person name="Wilson G."/>
            <person name="Kumar K."/>
            <person name="McCouch S."/>
            <person name="Juretic N."/>
            <person name="Hoen D."/>
            <person name="Wright S."/>
            <person name="Bruskiewich R."/>
            <person name="Bureau T."/>
            <person name="Miyao A."/>
            <person name="Hirochika H."/>
            <person name="Nishikawa T."/>
            <person name="Kadowaki K."/>
            <person name="Sugiura M."/>
            <person name="Burr B."/>
            <person name="Sasaki T."/>
        </authorList>
    </citation>
    <scope>NUCLEOTIDE SEQUENCE [LARGE SCALE GENOMIC DNA]</scope>
    <source>
        <strain evidence="4">cv. Nipponbare</strain>
    </source>
</reference>
<evidence type="ECO:0000313" key="3">
    <source>
        <dbReference type="EMBL" id="BAD26436.1"/>
    </source>
</evidence>
<gene>
    <name evidence="3" type="ORF">OSJNBa0030K05.10</name>
    <name evidence="2" type="ORF">OSJNBb0012I09.23</name>
</gene>
<evidence type="ECO:0000313" key="2">
    <source>
        <dbReference type="EMBL" id="BAD26427.1"/>
    </source>
</evidence>
<evidence type="ECO:0000313" key="4">
    <source>
        <dbReference type="Proteomes" id="UP000000763"/>
    </source>
</evidence>
<accession>Q6H4B3</accession>
<feature type="region of interest" description="Disordered" evidence="1">
    <location>
        <begin position="54"/>
        <end position="139"/>
    </location>
</feature>